<dbReference type="PANTHER" id="PTHR21198">
    <property type="entry name" value="GLUTAMATE RACEMASE"/>
    <property type="match status" value="1"/>
</dbReference>
<organism evidence="8 9">
    <name type="scientific">Aliivibrio logei</name>
    <name type="common">Vibrio logei</name>
    <dbReference type="NCBI Taxonomy" id="688"/>
    <lineage>
        <taxon>Bacteria</taxon>
        <taxon>Pseudomonadati</taxon>
        <taxon>Pseudomonadota</taxon>
        <taxon>Gammaproteobacteria</taxon>
        <taxon>Vibrionales</taxon>
        <taxon>Vibrionaceae</taxon>
        <taxon>Aliivibrio</taxon>
    </lineage>
</organism>
<dbReference type="RefSeq" id="WP_017020972.1">
    <property type="nucleotide sequence ID" value="NZ_CAWMPN010000025.1"/>
</dbReference>
<evidence type="ECO:0000256" key="7">
    <source>
        <dbReference type="HAMAP-Rule" id="MF_00258"/>
    </source>
</evidence>
<keyword evidence="4 7" id="KW-0573">Peptidoglycan synthesis</keyword>
<dbReference type="HAMAP" id="MF_00258">
    <property type="entry name" value="Glu_racemase"/>
    <property type="match status" value="1"/>
</dbReference>
<dbReference type="Gene3D" id="3.40.50.1860">
    <property type="match status" value="2"/>
</dbReference>
<reference evidence="8 9" key="1">
    <citation type="submission" date="2016-06" db="EMBL/GenBank/DDBJ databases">
        <authorList>
            <person name="Kjaerup R.B."/>
            <person name="Dalgaard T.S."/>
            <person name="Juul-Madsen H.R."/>
        </authorList>
    </citation>
    <scope>NUCLEOTIDE SEQUENCE [LARGE SCALE GENOMIC DNA]</scope>
    <source>
        <strain evidence="8 9">1S159</strain>
    </source>
</reference>
<feature type="binding site" evidence="7">
    <location>
        <begin position="9"/>
        <end position="10"/>
    </location>
    <ligand>
        <name>substrate</name>
    </ligand>
</feature>
<keyword evidence="6 7" id="KW-0961">Cell wall biogenesis/degradation</keyword>
<dbReference type="Pfam" id="PF01177">
    <property type="entry name" value="Asp_Glu_race"/>
    <property type="match status" value="1"/>
</dbReference>
<dbReference type="OrthoDB" id="9801055at2"/>
<gene>
    <name evidence="7" type="primary">murI</name>
    <name evidence="8" type="ORF">A6E04_17400</name>
</gene>
<dbReference type="InterPro" id="IPR018187">
    <property type="entry name" value="Asp/Glu_racemase_AS_1"/>
</dbReference>
<dbReference type="PROSITE" id="PS00924">
    <property type="entry name" value="ASP_GLU_RACEMASE_2"/>
    <property type="match status" value="1"/>
</dbReference>
<dbReference type="Proteomes" id="UP000093523">
    <property type="component" value="Unassembled WGS sequence"/>
</dbReference>
<evidence type="ECO:0000313" key="9">
    <source>
        <dbReference type="Proteomes" id="UP000093523"/>
    </source>
</evidence>
<feature type="binding site" evidence="7">
    <location>
        <begin position="181"/>
        <end position="182"/>
    </location>
    <ligand>
        <name>substrate</name>
    </ligand>
</feature>
<feature type="binding site" evidence="7">
    <location>
        <begin position="41"/>
        <end position="42"/>
    </location>
    <ligand>
        <name>substrate</name>
    </ligand>
</feature>
<dbReference type="NCBIfam" id="TIGR00067">
    <property type="entry name" value="glut_race"/>
    <property type="match status" value="1"/>
</dbReference>
<dbReference type="UniPathway" id="UPA00219"/>
<feature type="active site" description="Proton donor/acceptor" evidence="7">
    <location>
        <position position="73"/>
    </location>
</feature>
<dbReference type="GO" id="GO:0071555">
    <property type="term" value="P:cell wall organization"/>
    <property type="evidence" value="ECO:0007669"/>
    <property type="project" value="UniProtKB-KW"/>
</dbReference>
<dbReference type="GO" id="GO:0008881">
    <property type="term" value="F:glutamate racemase activity"/>
    <property type="evidence" value="ECO:0007669"/>
    <property type="project" value="UniProtKB-UniRule"/>
</dbReference>
<accession>A0A1B9NVB3</accession>
<dbReference type="PROSITE" id="PS00923">
    <property type="entry name" value="ASP_GLU_RACEMASE_1"/>
    <property type="match status" value="1"/>
</dbReference>
<feature type="active site" description="Proton donor/acceptor" evidence="7">
    <location>
        <position position="180"/>
    </location>
</feature>
<comment type="function">
    <text evidence="7">Provides the (R)-glutamate required for cell wall biosynthesis.</text>
</comment>
<evidence type="ECO:0000256" key="3">
    <source>
        <dbReference type="ARBA" id="ARBA00022960"/>
    </source>
</evidence>
<evidence type="ECO:0000313" key="8">
    <source>
        <dbReference type="EMBL" id="OCH18450.1"/>
    </source>
</evidence>
<sequence>MPKNILIFDSGIGGLSVFKDIRYQIPLAKYIYAFDNAGFPYGELTEDILIERTSYIIQKLCHRHKIDIVVIACNTASTVVLPTLRTLLSIPVVGVVPAIKPAALVSQKIGLLATPATIKRSYTFDLIKSFASISDVKLLGSTRLVEMAEEKMVGIPVNLSELDEILKSWKGQVDCIVLGCTHFPFLRKEIKEVLGRNVLLIDSGEAIARRVKQLLGNVDANEGEHFFGEVYCSASTKNEEALNKTFKELDFNPLQTLGYPKSLDR</sequence>
<dbReference type="SUPFAM" id="SSF53681">
    <property type="entry name" value="Aspartate/glutamate racemase"/>
    <property type="match status" value="2"/>
</dbReference>
<name>A0A1B9NVB3_ALILO</name>
<dbReference type="InterPro" id="IPR001920">
    <property type="entry name" value="Asp/Glu_race"/>
</dbReference>
<comment type="similarity">
    <text evidence="7">Belongs to the aspartate/glutamate racemases family.</text>
</comment>
<comment type="caution">
    <text evidence="8">The sequence shown here is derived from an EMBL/GenBank/DDBJ whole genome shotgun (WGS) entry which is preliminary data.</text>
</comment>
<comment type="pathway">
    <text evidence="7">Cell wall biogenesis; peptidoglycan biosynthesis.</text>
</comment>
<dbReference type="GO" id="GO:0008360">
    <property type="term" value="P:regulation of cell shape"/>
    <property type="evidence" value="ECO:0007669"/>
    <property type="project" value="UniProtKB-KW"/>
</dbReference>
<evidence type="ECO:0000256" key="2">
    <source>
        <dbReference type="ARBA" id="ARBA00013090"/>
    </source>
</evidence>
<dbReference type="GO" id="GO:0009252">
    <property type="term" value="P:peptidoglycan biosynthetic process"/>
    <property type="evidence" value="ECO:0007669"/>
    <property type="project" value="UniProtKB-UniRule"/>
</dbReference>
<dbReference type="FunFam" id="3.40.50.1860:FF:000001">
    <property type="entry name" value="Glutamate racemase"/>
    <property type="match status" value="1"/>
</dbReference>
<keyword evidence="3 7" id="KW-0133">Cell shape</keyword>
<evidence type="ECO:0000256" key="5">
    <source>
        <dbReference type="ARBA" id="ARBA00023235"/>
    </source>
</evidence>
<dbReference type="PANTHER" id="PTHR21198:SF2">
    <property type="entry name" value="GLUTAMATE RACEMASE"/>
    <property type="match status" value="1"/>
</dbReference>
<dbReference type="STRING" id="688.A6E04_17400"/>
<feature type="binding site" evidence="7">
    <location>
        <begin position="74"/>
        <end position="75"/>
    </location>
    <ligand>
        <name>substrate</name>
    </ligand>
</feature>
<dbReference type="EC" id="5.1.1.3" evidence="2 7"/>
<keyword evidence="5 7" id="KW-0413">Isomerase</keyword>
<dbReference type="InterPro" id="IPR015942">
    <property type="entry name" value="Asp/Glu/hydantoin_racemase"/>
</dbReference>
<dbReference type="InterPro" id="IPR033134">
    <property type="entry name" value="Asp/Glu_racemase_AS_2"/>
</dbReference>
<proteinExistence type="inferred from homology"/>
<comment type="catalytic activity">
    <reaction evidence="1 7">
        <text>L-glutamate = D-glutamate</text>
        <dbReference type="Rhea" id="RHEA:12813"/>
        <dbReference type="ChEBI" id="CHEBI:29985"/>
        <dbReference type="ChEBI" id="CHEBI:29986"/>
        <dbReference type="EC" id="5.1.1.3"/>
    </reaction>
</comment>
<dbReference type="InterPro" id="IPR004391">
    <property type="entry name" value="Glu_race"/>
</dbReference>
<dbReference type="EMBL" id="MAJU01000025">
    <property type="protein sequence ID" value="OCH18450.1"/>
    <property type="molecule type" value="Genomic_DNA"/>
</dbReference>
<dbReference type="AlphaFoldDB" id="A0A1B9NVB3"/>
<evidence type="ECO:0000256" key="1">
    <source>
        <dbReference type="ARBA" id="ARBA00001602"/>
    </source>
</evidence>
<evidence type="ECO:0000256" key="4">
    <source>
        <dbReference type="ARBA" id="ARBA00022984"/>
    </source>
</evidence>
<protein>
    <recommendedName>
        <fullName evidence="2 7">Glutamate racemase</fullName>
        <ecNumber evidence="2 7">5.1.1.3</ecNumber>
    </recommendedName>
</protein>
<evidence type="ECO:0000256" key="6">
    <source>
        <dbReference type="ARBA" id="ARBA00023316"/>
    </source>
</evidence>